<reference evidence="1" key="1">
    <citation type="submission" date="2018-05" db="EMBL/GenBank/DDBJ databases">
        <authorList>
            <person name="Lanie J.A."/>
            <person name="Ng W.-L."/>
            <person name="Kazmierczak K.M."/>
            <person name="Andrzejewski T.M."/>
            <person name="Davidsen T.M."/>
            <person name="Wayne K.J."/>
            <person name="Tettelin H."/>
            <person name="Glass J.I."/>
            <person name="Rusch D."/>
            <person name="Podicherti R."/>
            <person name="Tsui H.-C.T."/>
            <person name="Winkler M.E."/>
        </authorList>
    </citation>
    <scope>NUCLEOTIDE SEQUENCE</scope>
</reference>
<feature type="non-terminal residue" evidence="1">
    <location>
        <position position="170"/>
    </location>
</feature>
<gene>
    <name evidence="1" type="ORF">METZ01_LOCUS75912</name>
</gene>
<dbReference type="EMBL" id="UINC01005709">
    <property type="protein sequence ID" value="SVA23058.1"/>
    <property type="molecule type" value="Genomic_DNA"/>
</dbReference>
<sequence>MNDKVIIATIVGFEGNDSDKKHVEYKYSLGNIYKFIQLTNMPNDLAFVVYEYLNPMHIIDITHLKKLIYEIDFNRQTGIFDKKFPYIYEENKFEDSKFTERFKYMIKNIVKKKEKNLKLSYINFKFTDGGKLYSVNLKFKKNLDNYDNFSLKFPISDAYIGKQRKCNTKR</sequence>
<name>A0A381U665_9ZZZZ</name>
<protein>
    <submittedName>
        <fullName evidence="1">Uncharacterized protein</fullName>
    </submittedName>
</protein>
<dbReference type="AlphaFoldDB" id="A0A381U665"/>
<organism evidence="1">
    <name type="scientific">marine metagenome</name>
    <dbReference type="NCBI Taxonomy" id="408172"/>
    <lineage>
        <taxon>unclassified sequences</taxon>
        <taxon>metagenomes</taxon>
        <taxon>ecological metagenomes</taxon>
    </lineage>
</organism>
<accession>A0A381U665</accession>
<evidence type="ECO:0000313" key="1">
    <source>
        <dbReference type="EMBL" id="SVA23058.1"/>
    </source>
</evidence>
<proteinExistence type="predicted"/>